<feature type="modified residue" description="N6-(pyridoxal phosphate)lysine" evidence="4">
    <location>
        <position position="81"/>
    </location>
</feature>
<organism evidence="6 7">
    <name type="scientific">Ulvibacterium marinum</name>
    <dbReference type="NCBI Taxonomy" id="2419782"/>
    <lineage>
        <taxon>Bacteria</taxon>
        <taxon>Pseudomonadati</taxon>
        <taxon>Bacteroidota</taxon>
        <taxon>Flavobacteriia</taxon>
        <taxon>Flavobacteriales</taxon>
        <taxon>Flavobacteriaceae</taxon>
        <taxon>Ulvibacterium</taxon>
    </lineage>
</organism>
<dbReference type="InterPro" id="IPR000821">
    <property type="entry name" value="Ala_racemase"/>
</dbReference>
<evidence type="ECO:0000313" key="7">
    <source>
        <dbReference type="Proteomes" id="UP000276603"/>
    </source>
</evidence>
<dbReference type="GO" id="GO:0008784">
    <property type="term" value="F:alanine racemase activity"/>
    <property type="evidence" value="ECO:0007669"/>
    <property type="project" value="UniProtKB-EC"/>
</dbReference>
<dbReference type="InterPro" id="IPR029066">
    <property type="entry name" value="PLP-binding_barrel"/>
</dbReference>
<dbReference type="Pfam" id="PF00842">
    <property type="entry name" value="Ala_racemase_C"/>
    <property type="match status" value="1"/>
</dbReference>
<evidence type="ECO:0000256" key="1">
    <source>
        <dbReference type="ARBA" id="ARBA00001933"/>
    </source>
</evidence>
<dbReference type="EC" id="5.1.1.1" evidence="6"/>
<comment type="cofactor">
    <cofactor evidence="1 4">
        <name>pyridoxal 5'-phosphate</name>
        <dbReference type="ChEBI" id="CHEBI:597326"/>
    </cofactor>
</comment>
<feature type="domain" description="Alanine racemase C-terminal" evidence="5">
    <location>
        <begin position="286"/>
        <end position="386"/>
    </location>
</feature>
<protein>
    <submittedName>
        <fullName evidence="6">Alanine racemase</fullName>
        <ecNumber evidence="6">5.1.1.1</ecNumber>
    </submittedName>
</protein>
<dbReference type="GO" id="GO:0030170">
    <property type="term" value="F:pyridoxal phosphate binding"/>
    <property type="evidence" value="ECO:0007669"/>
    <property type="project" value="TreeGrafter"/>
</dbReference>
<dbReference type="EMBL" id="RBCJ01000006">
    <property type="protein sequence ID" value="RKN76985.1"/>
    <property type="molecule type" value="Genomic_DNA"/>
</dbReference>
<gene>
    <name evidence="6" type="primary">alr</name>
    <name evidence="6" type="ORF">D7Z94_24740</name>
</gene>
<evidence type="ECO:0000256" key="3">
    <source>
        <dbReference type="ARBA" id="ARBA00023235"/>
    </source>
</evidence>
<sequence>MGNHEQKDAFMKKNRRQFIYESFTGLVTMTMGPYVLGQNHVFASRSYDSKPWIELSKAAYLHNALQIGKMVGGKPIIAVLKNNAYGLGDVEVAKILEGSSSIIAVALVKDERAIALRAAGFSKPILLMGDFDSVSANTLLEREITLSIFSKTSFKKINELALGTNKAIKVALYIDTGLGRMGIPFKEAVHIGEEVAKNNRLSITHTFSTLTTPKDFAEQQIKRFEEIIRKLNGKGITTGIKHLAPSLSLLDLPKSHQEAVRPGILLHGSFPLVNRPEAKNYPLQVPYRLKAPIIRLEKLKTGDTIGFSRFYKVEQDEWIATLPLGWADGYDSGAENGAMVLLAGELYPVVNVNASHTNVSLGSKTKIRVGDVATLIGPERPEITPEGFGKLIKGHNYLQINYKESIPKKTYESF</sequence>
<keyword evidence="3 6" id="KW-0413">Isomerase</keyword>
<dbReference type="SUPFAM" id="SSF51419">
    <property type="entry name" value="PLP-binding barrel"/>
    <property type="match status" value="1"/>
</dbReference>
<dbReference type="InterPro" id="IPR011079">
    <property type="entry name" value="Ala_racemase_C"/>
</dbReference>
<dbReference type="NCBIfam" id="TIGR00492">
    <property type="entry name" value="alr"/>
    <property type="match status" value="1"/>
</dbReference>
<dbReference type="AlphaFoldDB" id="A0A3B0BUD0"/>
<evidence type="ECO:0000256" key="2">
    <source>
        <dbReference type="ARBA" id="ARBA00022898"/>
    </source>
</evidence>
<dbReference type="PRINTS" id="PR00992">
    <property type="entry name" value="ALARACEMASE"/>
</dbReference>
<keyword evidence="7" id="KW-1185">Reference proteome</keyword>
<proteinExistence type="predicted"/>
<comment type="caution">
    <text evidence="6">The sequence shown here is derived from an EMBL/GenBank/DDBJ whole genome shotgun (WGS) entry which is preliminary data.</text>
</comment>
<dbReference type="SMART" id="SM01005">
    <property type="entry name" value="Ala_racemase_C"/>
    <property type="match status" value="1"/>
</dbReference>
<dbReference type="PANTHER" id="PTHR30511:SF0">
    <property type="entry name" value="ALANINE RACEMASE, CATABOLIC-RELATED"/>
    <property type="match status" value="1"/>
</dbReference>
<dbReference type="SUPFAM" id="SSF50621">
    <property type="entry name" value="Alanine racemase C-terminal domain-like"/>
    <property type="match status" value="1"/>
</dbReference>
<dbReference type="Gene3D" id="2.40.37.10">
    <property type="entry name" value="Lyase, Ornithine Decarboxylase, Chain A, domain 1"/>
    <property type="match status" value="1"/>
</dbReference>
<evidence type="ECO:0000259" key="5">
    <source>
        <dbReference type="SMART" id="SM01005"/>
    </source>
</evidence>
<evidence type="ECO:0000313" key="6">
    <source>
        <dbReference type="EMBL" id="RKN76985.1"/>
    </source>
</evidence>
<reference evidence="6 7" key="1">
    <citation type="submission" date="2018-10" db="EMBL/GenBank/DDBJ databases">
        <title>Ulvibacterium marinum gen. nov., sp. nov., a novel marine bacterium of the family Flavobacteriaceae, isolated from a culture of the green alga Ulva prolifera.</title>
        <authorList>
            <person name="Zhang Z."/>
        </authorList>
    </citation>
    <scope>NUCLEOTIDE SEQUENCE [LARGE SCALE GENOMIC DNA]</scope>
    <source>
        <strain evidence="6 7">CCMM003</strain>
    </source>
</reference>
<dbReference type="Pfam" id="PF01168">
    <property type="entry name" value="Ala_racemase_N"/>
    <property type="match status" value="1"/>
</dbReference>
<name>A0A3B0BUD0_9FLAO</name>
<evidence type="ECO:0000256" key="4">
    <source>
        <dbReference type="PIRSR" id="PIRSR600821-50"/>
    </source>
</evidence>
<dbReference type="Proteomes" id="UP000276603">
    <property type="component" value="Unassembled WGS sequence"/>
</dbReference>
<dbReference type="GO" id="GO:0005829">
    <property type="term" value="C:cytosol"/>
    <property type="evidence" value="ECO:0007669"/>
    <property type="project" value="TreeGrafter"/>
</dbReference>
<keyword evidence="2 4" id="KW-0663">Pyridoxal phosphate</keyword>
<dbReference type="GO" id="GO:0030632">
    <property type="term" value="P:D-alanine biosynthetic process"/>
    <property type="evidence" value="ECO:0007669"/>
    <property type="project" value="TreeGrafter"/>
</dbReference>
<dbReference type="Gene3D" id="3.20.20.10">
    <property type="entry name" value="Alanine racemase"/>
    <property type="match status" value="1"/>
</dbReference>
<dbReference type="InterPro" id="IPR009006">
    <property type="entry name" value="Ala_racemase/Decarboxylase_C"/>
</dbReference>
<dbReference type="InterPro" id="IPR001608">
    <property type="entry name" value="Ala_racemase_N"/>
</dbReference>
<accession>A0A3B0BUD0</accession>
<dbReference type="PANTHER" id="PTHR30511">
    <property type="entry name" value="ALANINE RACEMASE"/>
    <property type="match status" value="1"/>
</dbReference>
<dbReference type="CDD" id="cd00430">
    <property type="entry name" value="PLPDE_III_AR"/>
    <property type="match status" value="1"/>
</dbReference>